<feature type="domain" description="Methyltransferase" evidence="1">
    <location>
        <begin position="38"/>
        <end position="128"/>
    </location>
</feature>
<dbReference type="PIRSF" id="PIRSF006607">
    <property type="entry name" value="RNAmts_UCP006607"/>
    <property type="match status" value="1"/>
</dbReference>
<dbReference type="Gene3D" id="3.40.50.150">
    <property type="entry name" value="Vaccinia Virus protein VP39"/>
    <property type="match status" value="1"/>
</dbReference>
<evidence type="ECO:0000313" key="2">
    <source>
        <dbReference type="EMBL" id="KZX13111.1"/>
    </source>
</evidence>
<proteinExistence type="predicted"/>
<dbReference type="InterPro" id="IPR041698">
    <property type="entry name" value="Methyltransf_25"/>
</dbReference>
<accession>A0A166BBB1</accession>
<keyword evidence="3" id="KW-1185">Reference proteome</keyword>
<dbReference type="PANTHER" id="PTHR11006:SF4">
    <property type="entry name" value="PROTEIN ARGININE N-METHYLTRANSFERASE 7"/>
    <property type="match status" value="1"/>
</dbReference>
<dbReference type="EMBL" id="LWMU01000058">
    <property type="protein sequence ID" value="KZX13111.1"/>
    <property type="molecule type" value="Genomic_DNA"/>
</dbReference>
<dbReference type="PATRIC" id="fig|66851.6.peg.948"/>
<dbReference type="PROSITE" id="PS01131">
    <property type="entry name" value="RRNA_A_DIMETH"/>
    <property type="match status" value="1"/>
</dbReference>
<dbReference type="RefSeq" id="WP_063720283.1">
    <property type="nucleotide sequence ID" value="NZ_LT985158.1"/>
</dbReference>
<dbReference type="Pfam" id="PF13649">
    <property type="entry name" value="Methyltransf_25"/>
    <property type="match status" value="1"/>
</dbReference>
<evidence type="ECO:0000259" key="1">
    <source>
        <dbReference type="Pfam" id="PF13649"/>
    </source>
</evidence>
<dbReference type="InterPro" id="IPR029063">
    <property type="entry name" value="SAM-dependent_MTases_sf"/>
</dbReference>
<dbReference type="InterPro" id="IPR021172">
    <property type="entry name" value="UCP006607_RNA_methylase-rel"/>
</dbReference>
<dbReference type="SUPFAM" id="SSF53335">
    <property type="entry name" value="S-adenosyl-L-methionine-dependent methyltransferases"/>
    <property type="match status" value="1"/>
</dbReference>
<dbReference type="InterPro" id="IPR025799">
    <property type="entry name" value="Arg_MeTrfase"/>
</dbReference>
<dbReference type="CDD" id="cd02440">
    <property type="entry name" value="AdoMet_MTases"/>
    <property type="match status" value="1"/>
</dbReference>
<dbReference type="GO" id="GO:0042054">
    <property type="term" value="F:histone methyltransferase activity"/>
    <property type="evidence" value="ECO:0007669"/>
    <property type="project" value="TreeGrafter"/>
</dbReference>
<dbReference type="PANTHER" id="PTHR11006">
    <property type="entry name" value="PROTEIN ARGININE N-METHYLTRANSFERASE"/>
    <property type="match status" value="1"/>
</dbReference>
<dbReference type="AlphaFoldDB" id="A0A166BBB1"/>
<dbReference type="Proteomes" id="UP000077428">
    <property type="component" value="Unassembled WGS sequence"/>
</dbReference>
<organism evidence="2 3">
    <name type="scientific">Methanobrevibacter oralis</name>
    <dbReference type="NCBI Taxonomy" id="66851"/>
    <lineage>
        <taxon>Archaea</taxon>
        <taxon>Methanobacteriati</taxon>
        <taxon>Methanobacteriota</taxon>
        <taxon>Methanomada group</taxon>
        <taxon>Methanobacteria</taxon>
        <taxon>Methanobacteriales</taxon>
        <taxon>Methanobacteriaceae</taxon>
        <taxon>Methanobrevibacter</taxon>
    </lineage>
</organism>
<dbReference type="OrthoDB" id="106720at2157"/>
<sequence>MKFQTTHYHFDLLKDNERISSFFEAIMDYDGRKNLAYDLGCGSGILSYFLSSKFCHVISIESDNETYECALGNLSSFSNVKIVNSDVLDYNFNKKADLILCEMMDTALIDEEQVPVINHARKFLKKTGKIIPQGIFNIAQLVNLEREYIHWDENSNHEILSNEVMYSQIDFLDEINPHFECNIPFKIKKDGLANGIKITTITKLTENIVCGPTPMLNPPLLIPLSSLQVNENDLIKVNLKYNMGEGIESIKTKFI</sequence>
<name>A0A166BBB1_METOA</name>
<protein>
    <submittedName>
        <fullName evidence="2">N5-glutamine S-adenosyl-L-methionine-dependent methyltransferase</fullName>
    </submittedName>
</protein>
<dbReference type="InterPro" id="IPR020596">
    <property type="entry name" value="rRNA_Ade_Mease_Trfase_CS"/>
</dbReference>
<comment type="caution">
    <text evidence="2">The sequence shown here is derived from an EMBL/GenBank/DDBJ whole genome shotgun (WGS) entry which is preliminary data.</text>
</comment>
<dbReference type="GO" id="GO:0016274">
    <property type="term" value="F:protein-arginine N-methyltransferase activity"/>
    <property type="evidence" value="ECO:0007669"/>
    <property type="project" value="InterPro"/>
</dbReference>
<dbReference type="GO" id="GO:0000179">
    <property type="term" value="F:rRNA (adenine-N6,N6-)-dimethyltransferase activity"/>
    <property type="evidence" value="ECO:0007669"/>
    <property type="project" value="InterPro"/>
</dbReference>
<keyword evidence="2" id="KW-0489">Methyltransferase</keyword>
<keyword evidence="2" id="KW-0808">Transferase</keyword>
<evidence type="ECO:0000313" key="3">
    <source>
        <dbReference type="Proteomes" id="UP000077428"/>
    </source>
</evidence>
<gene>
    <name evidence="2" type="ORF">MBORA_08610</name>
</gene>
<reference evidence="3" key="1">
    <citation type="journal article" date="2016" name="Genome Announc.">
        <title>Draft Genome Sequences of Methanobrevibacter curvatus DSM11111, Methanobrevibacter cuticularis DSM11139, Methanobrevibacter filiformis DSM11501, and Methanobrevibacter oralis DSM7256.</title>
        <authorList>
            <person name="Poehlein A."/>
            <person name="Seedorf H."/>
        </authorList>
    </citation>
    <scope>NUCLEOTIDE SEQUENCE [LARGE SCALE GENOMIC DNA]</scope>
    <source>
        <strain evidence="3">DSM 7256 / JCM 30027 / ZR</strain>
    </source>
</reference>
<dbReference type="STRING" id="66851.MBORA_08610"/>